<feature type="region of interest" description="Disordered" evidence="1">
    <location>
        <begin position="50"/>
        <end position="211"/>
    </location>
</feature>
<feature type="compositionally biased region" description="Low complexity" evidence="1">
    <location>
        <begin position="193"/>
        <end position="211"/>
    </location>
</feature>
<feature type="compositionally biased region" description="Polar residues" evidence="1">
    <location>
        <begin position="144"/>
        <end position="153"/>
    </location>
</feature>
<evidence type="ECO:0000313" key="2">
    <source>
        <dbReference type="EMBL" id="CAB5219402.1"/>
    </source>
</evidence>
<reference evidence="2" key="1">
    <citation type="submission" date="2020-05" db="EMBL/GenBank/DDBJ databases">
        <authorList>
            <person name="Chiriac C."/>
            <person name="Salcher M."/>
            <person name="Ghai R."/>
            <person name="Kavagutti S V."/>
        </authorList>
    </citation>
    <scope>NUCLEOTIDE SEQUENCE</scope>
</reference>
<feature type="compositionally biased region" description="Polar residues" evidence="1">
    <location>
        <begin position="61"/>
        <end position="79"/>
    </location>
</feature>
<evidence type="ECO:0000256" key="1">
    <source>
        <dbReference type="SAM" id="MobiDB-lite"/>
    </source>
</evidence>
<sequence length="211" mass="22558">MGQSQYDLGDPVAGLGKVMDPVVDAIKGVIGRRSRELEWQRHQQYKDALKEWEYNKHHETAQTTEDSQPEQDNAPTQESAPVKKGSATPVSAKEVVAEDRKTEAFPNGVVKNPGADTGPRKGRSTFVPTETQTANKTAGPRTPATRSMTTTLKSGAKVTTRVPSEKAAALGKMHSVTETGHSLTGAQRPAALTTPKSPAARKPPAAPKTVK</sequence>
<feature type="compositionally biased region" description="Basic and acidic residues" evidence="1">
    <location>
        <begin position="50"/>
        <end position="60"/>
    </location>
</feature>
<accession>A0A6J7WRN3</accession>
<proteinExistence type="predicted"/>
<organism evidence="2">
    <name type="scientific">uncultured Caudovirales phage</name>
    <dbReference type="NCBI Taxonomy" id="2100421"/>
    <lineage>
        <taxon>Viruses</taxon>
        <taxon>Duplodnaviria</taxon>
        <taxon>Heunggongvirae</taxon>
        <taxon>Uroviricota</taxon>
        <taxon>Caudoviricetes</taxon>
        <taxon>Peduoviridae</taxon>
        <taxon>Maltschvirus</taxon>
        <taxon>Maltschvirus maltsch</taxon>
    </lineage>
</organism>
<protein>
    <submittedName>
        <fullName evidence="2">Uncharacterized protein</fullName>
    </submittedName>
</protein>
<feature type="compositionally biased region" description="Polar residues" evidence="1">
    <location>
        <begin position="126"/>
        <end position="136"/>
    </location>
</feature>
<name>A0A6J7WRN3_9CAUD</name>
<feature type="compositionally biased region" description="Polar residues" evidence="1">
    <location>
        <begin position="176"/>
        <end position="185"/>
    </location>
</feature>
<gene>
    <name evidence="2" type="ORF">UFOVP221_68</name>
</gene>
<dbReference type="EMBL" id="LR798267">
    <property type="protein sequence ID" value="CAB5219402.1"/>
    <property type="molecule type" value="Genomic_DNA"/>
</dbReference>